<organism evidence="2 3">
    <name type="scientific">Stagnimonas aquatica</name>
    <dbReference type="NCBI Taxonomy" id="2689987"/>
    <lineage>
        <taxon>Bacteria</taxon>
        <taxon>Pseudomonadati</taxon>
        <taxon>Pseudomonadota</taxon>
        <taxon>Gammaproteobacteria</taxon>
        <taxon>Nevskiales</taxon>
        <taxon>Nevskiaceae</taxon>
        <taxon>Stagnimonas</taxon>
    </lineage>
</organism>
<dbReference type="InterPro" id="IPR029058">
    <property type="entry name" value="AB_hydrolase_fold"/>
</dbReference>
<dbReference type="Gene3D" id="3.40.50.1820">
    <property type="entry name" value="alpha/beta hydrolase"/>
    <property type="match status" value="1"/>
</dbReference>
<feature type="domain" description="Bacterial virulence factor lipase N-terminal" evidence="1">
    <location>
        <begin position="42"/>
        <end position="241"/>
    </location>
</feature>
<keyword evidence="3" id="KW-1185">Reference proteome</keyword>
<proteinExistence type="predicted"/>
<gene>
    <name evidence="2" type="ORF">ED208_07105</name>
</gene>
<evidence type="ECO:0000259" key="1">
    <source>
        <dbReference type="Pfam" id="PF12262"/>
    </source>
</evidence>
<protein>
    <recommendedName>
        <fullName evidence="1">Bacterial virulence factor lipase N-terminal domain-containing protein</fullName>
    </recommendedName>
</protein>
<dbReference type="InterPro" id="IPR025920">
    <property type="entry name" value="Lipase_bact_N"/>
</dbReference>
<dbReference type="Pfam" id="PF12262">
    <property type="entry name" value="Lipase_bact_N"/>
    <property type="match status" value="1"/>
</dbReference>
<evidence type="ECO:0000313" key="2">
    <source>
        <dbReference type="EMBL" id="ROH92192.1"/>
    </source>
</evidence>
<accession>A0A3N0VHI7</accession>
<dbReference type="EMBL" id="RJVO01000002">
    <property type="protein sequence ID" value="ROH92192.1"/>
    <property type="molecule type" value="Genomic_DNA"/>
</dbReference>
<dbReference type="SUPFAM" id="SSF53474">
    <property type="entry name" value="alpha/beta-Hydrolases"/>
    <property type="match status" value="1"/>
</dbReference>
<name>A0A3N0VHI7_9GAMM</name>
<reference evidence="2 3" key="1">
    <citation type="submission" date="2018-10" db="EMBL/GenBank/DDBJ databases">
        <authorList>
            <person name="Chen W.-M."/>
        </authorList>
    </citation>
    <scope>NUCLEOTIDE SEQUENCE [LARGE SCALE GENOMIC DNA]</scope>
    <source>
        <strain evidence="2 3">THS-13</strain>
    </source>
</reference>
<dbReference type="AlphaFoldDB" id="A0A3N0VHI7"/>
<comment type="caution">
    <text evidence="2">The sequence shown here is derived from an EMBL/GenBank/DDBJ whole genome shotgun (WGS) entry which is preliminary data.</text>
</comment>
<evidence type="ECO:0000313" key="3">
    <source>
        <dbReference type="Proteomes" id="UP000282106"/>
    </source>
</evidence>
<dbReference type="Proteomes" id="UP000282106">
    <property type="component" value="Unassembled WGS sequence"/>
</dbReference>
<sequence>MVLFDPIPIKSTDSATVPFPFDGFFSGFKDPTLNIPNGSNAPFVTAANLQDGFSTTASLFLDILGFVDFASVSQNLLIVNSATGQLLQAGVDFTIQPSPAKDGTGLPISSQRSRVLIEPLKPLAPSTRYLVALKNGVKTTQGKGVFASPQFRVARSGTPVAQQTEPILASYSSAQKAGLEQLRSQLIRPVVAAFGQLAGVPEDQIVLAWSFTTQSTEKTLKALAAGASAGTIAVQNTGQNTSVIGAPPVADIYAGIVTVPYYLANSGGNRQSTAPLTGFWAADPTKPDLAASFLGQVPCGAFASGATLPDGQTATPSVSTTVCYPLPLKKSDETLPLLVAVPNANSGQSKPENGWPVVIFQHGITGNRTQMLAIAPALAAAGFVTVAIDLPLHGLASSSPFYQNQLFAGSPAAGLMTGERSFDLDLVSNTTGAPGPDGVADSSGTHFINLSSLITSRDNLRQATSDLLTLSKSLANLDLDHDGTPDIDTSQLRFVGHSLGGIVGGSFLGVDTSVGAATLAMPGGGIAKLLDASKSFGPRISAGLAASGVIEGTDTYETFLRFAQTLVDSADPINFAASARANHPLHLIEVLGDTVVPNAANAGVAGASTDLVTITGYLSGTDPLIATLGLDVVGPLTPPLASVTRRTGAKLAVATVFTTGNHGSILDPSGSDINAATTQEMQRQTANFLKSNGTCLPTGGNCSAE</sequence>
<dbReference type="InParanoid" id="A0A3N0VHI7"/>
<dbReference type="Pfam" id="PF03403">
    <property type="entry name" value="PAF-AH_p_II"/>
    <property type="match status" value="1"/>
</dbReference>